<reference evidence="1 2" key="1">
    <citation type="submission" date="2023-03" db="EMBL/GenBank/DDBJ databases">
        <title>Host association and intracellularity evolved multiple times independently in the Rickettsiales.</title>
        <authorList>
            <person name="Castelli M."/>
            <person name="Nardi T."/>
            <person name="Gammuto L."/>
            <person name="Bellinzona G."/>
            <person name="Sabaneyeva E."/>
            <person name="Potekhin A."/>
            <person name="Serra V."/>
            <person name="Petroni G."/>
            <person name="Sassera D."/>
        </authorList>
    </citation>
    <scope>NUCLEOTIDE SEQUENCE [LARGE SCALE GENOMIC DNA]</scope>
    <source>
        <strain evidence="1 2">Sr 2-6</strain>
    </source>
</reference>
<comment type="caution">
    <text evidence="1">The sequence shown here is derived from an EMBL/GenBank/DDBJ whole genome shotgun (WGS) entry which is preliminary data.</text>
</comment>
<accession>A0ABU5ND74</accession>
<proteinExistence type="predicted"/>
<gene>
    <name evidence="1" type="ORF">Megvenef_01080</name>
</gene>
<dbReference type="EMBL" id="JARJFB010000081">
    <property type="protein sequence ID" value="MEA0971107.1"/>
    <property type="molecule type" value="Genomic_DNA"/>
</dbReference>
<dbReference type="Proteomes" id="UP001291687">
    <property type="component" value="Unassembled WGS sequence"/>
</dbReference>
<evidence type="ECO:0000313" key="2">
    <source>
        <dbReference type="Proteomes" id="UP001291687"/>
    </source>
</evidence>
<name>A0ABU5ND74_9RICK</name>
<protein>
    <submittedName>
        <fullName evidence="1">Uncharacterized protein</fullName>
    </submittedName>
</protein>
<evidence type="ECO:0000313" key="1">
    <source>
        <dbReference type="EMBL" id="MEA0971107.1"/>
    </source>
</evidence>
<keyword evidence="2" id="KW-1185">Reference proteome</keyword>
<sequence length="57" mass="6543">MGNKKILQPEQVVRVKNSIIFLLFLTFSFGAYPEIEKALNIIRSTQNTVEASMLLMR</sequence>
<organism evidence="1 2">
    <name type="scientific">Candidatus Megaera venefica</name>
    <dbReference type="NCBI Taxonomy" id="2055910"/>
    <lineage>
        <taxon>Bacteria</taxon>
        <taxon>Pseudomonadati</taxon>
        <taxon>Pseudomonadota</taxon>
        <taxon>Alphaproteobacteria</taxon>
        <taxon>Rickettsiales</taxon>
        <taxon>Rickettsiaceae</taxon>
        <taxon>Candidatus Megaera</taxon>
    </lineage>
</organism>